<evidence type="ECO:0000313" key="8">
    <source>
        <dbReference type="Proteomes" id="UP001223144"/>
    </source>
</evidence>
<proteinExistence type="inferred from homology"/>
<evidence type="ECO:0000256" key="5">
    <source>
        <dbReference type="SAM" id="MobiDB-lite"/>
    </source>
</evidence>
<gene>
    <name evidence="7" type="ORF">QCN29_19585</name>
</gene>
<dbReference type="Gene3D" id="3.10.290.10">
    <property type="entry name" value="RNA-binding S4 domain"/>
    <property type="match status" value="1"/>
</dbReference>
<dbReference type="CDD" id="cd00165">
    <property type="entry name" value="S4"/>
    <property type="match status" value="1"/>
</dbReference>
<dbReference type="RefSeq" id="WP_279929632.1">
    <property type="nucleotide sequence ID" value="NZ_JARWBG010000022.1"/>
</dbReference>
<feature type="domain" description="RNA-binding S4" evidence="6">
    <location>
        <begin position="11"/>
        <end position="75"/>
    </location>
</feature>
<dbReference type="InterPro" id="IPR025708">
    <property type="entry name" value="HSP15"/>
</dbReference>
<dbReference type="Pfam" id="PF01479">
    <property type="entry name" value="S4"/>
    <property type="match status" value="1"/>
</dbReference>
<organism evidence="7 8">
    <name type="scientific">Streptomyces chengmaiensis</name>
    <dbReference type="NCBI Taxonomy" id="3040919"/>
    <lineage>
        <taxon>Bacteria</taxon>
        <taxon>Bacillati</taxon>
        <taxon>Actinomycetota</taxon>
        <taxon>Actinomycetes</taxon>
        <taxon>Kitasatosporales</taxon>
        <taxon>Streptomycetaceae</taxon>
        <taxon>Streptomyces</taxon>
    </lineage>
</organism>
<reference evidence="7 8" key="1">
    <citation type="submission" date="2023-04" db="EMBL/GenBank/DDBJ databases">
        <title>Streptomyces chengmaiensis sp. nov. isolated from the stem of mangrove plant in Hainan.</title>
        <authorList>
            <person name="Huang X."/>
            <person name="Zhou S."/>
            <person name="Chu X."/>
            <person name="Xie Y."/>
            <person name="Lin Y."/>
        </authorList>
    </citation>
    <scope>NUCLEOTIDE SEQUENCE [LARGE SCALE GENOMIC DNA]</scope>
    <source>
        <strain evidence="7 8">HNM0663</strain>
    </source>
</reference>
<sequence length="142" mass="15520">MAADATDEGPVRVDAWIWSVRLTKTRSQAATACRAGHVRVNGDRVKPAHAIRPGDQVRVFLAGRERIVVVSKLIRKRVGAPVAVQCYEDKSPPPPPRELTAPVALRDRGTGRPTKRDRRELERLQGLGGPPRTPEAPGGRGR</sequence>
<evidence type="ECO:0000256" key="4">
    <source>
        <dbReference type="PROSITE-ProRule" id="PRU00182"/>
    </source>
</evidence>
<keyword evidence="2 4" id="KW-0694">RNA-binding</keyword>
<dbReference type="PIRSF" id="PIRSF016821">
    <property type="entry name" value="HSP15"/>
    <property type="match status" value="1"/>
</dbReference>
<dbReference type="InterPro" id="IPR002942">
    <property type="entry name" value="S4_RNA-bd"/>
</dbReference>
<protein>
    <submittedName>
        <fullName evidence="7">RNA-binding S4 domain-containing protein</fullName>
    </submittedName>
</protein>
<comment type="caution">
    <text evidence="7">The sequence shown here is derived from an EMBL/GenBank/DDBJ whole genome shotgun (WGS) entry which is preliminary data.</text>
</comment>
<dbReference type="EMBL" id="JARWBG010000022">
    <property type="protein sequence ID" value="MDH2390952.1"/>
    <property type="molecule type" value="Genomic_DNA"/>
</dbReference>
<evidence type="ECO:0000259" key="6">
    <source>
        <dbReference type="SMART" id="SM00363"/>
    </source>
</evidence>
<evidence type="ECO:0000256" key="3">
    <source>
        <dbReference type="ARBA" id="ARBA00023125"/>
    </source>
</evidence>
<dbReference type="Proteomes" id="UP001223144">
    <property type="component" value="Unassembled WGS sequence"/>
</dbReference>
<comment type="similarity">
    <text evidence="1">Belongs to the HSP15 family.</text>
</comment>
<accession>A0ABT6HQE9</accession>
<feature type="region of interest" description="Disordered" evidence="5">
    <location>
        <begin position="87"/>
        <end position="142"/>
    </location>
</feature>
<keyword evidence="8" id="KW-1185">Reference proteome</keyword>
<evidence type="ECO:0000256" key="2">
    <source>
        <dbReference type="ARBA" id="ARBA00022884"/>
    </source>
</evidence>
<dbReference type="SUPFAM" id="SSF55174">
    <property type="entry name" value="Alpha-L RNA-binding motif"/>
    <property type="match status" value="1"/>
</dbReference>
<keyword evidence="3" id="KW-0238">DNA-binding</keyword>
<dbReference type="InterPro" id="IPR036986">
    <property type="entry name" value="S4_RNA-bd_sf"/>
</dbReference>
<evidence type="ECO:0000256" key="1">
    <source>
        <dbReference type="ARBA" id="ARBA00008396"/>
    </source>
</evidence>
<name>A0ABT6HQE9_9ACTN</name>
<dbReference type="SMART" id="SM00363">
    <property type="entry name" value="S4"/>
    <property type="match status" value="1"/>
</dbReference>
<dbReference type="PROSITE" id="PS50889">
    <property type="entry name" value="S4"/>
    <property type="match status" value="1"/>
</dbReference>
<evidence type="ECO:0000313" key="7">
    <source>
        <dbReference type="EMBL" id="MDH2390952.1"/>
    </source>
</evidence>